<evidence type="ECO:0000313" key="3">
    <source>
        <dbReference type="Proteomes" id="UP000533900"/>
    </source>
</evidence>
<dbReference type="GO" id="GO:0003834">
    <property type="term" value="F:beta-carotene 15,15'-dioxygenase activity"/>
    <property type="evidence" value="ECO:0007669"/>
    <property type="project" value="UniProtKB-EC"/>
</dbReference>
<sequence length="289" mass="33660">MNFPTFNLILTVFLFWLTIQIDASHEEYLSYFFILTVGIIHGSNDISLIKVLTRNTGSLKKYLLLYVVVILATIVAFVSFPSLALFFFIIVSCYHFGEQHFHNQVQSQNTFSRLLFFGYGVLIFGLLFYFNSENTSIIINELIGHTLNENYFLWFMIAGAILTLVFFIHSIRNFKSSFNYFQELFLILLFAILFKMAALLWAFAIYFIVWHSIPSLVDQIGALYGKSNKLNVIQYIKSSFVYWLISIAGLYILYYTTSYFEIQFVTIFFAFLAAITIPHVVVMYFLNKN</sequence>
<dbReference type="HAMAP" id="MF_02093">
    <property type="entry name" value="Beta_carotene_diox"/>
    <property type="match status" value="1"/>
</dbReference>
<comment type="similarity">
    <text evidence="1">Belongs to the Brp/Blh beta-carotene diooxygenase family.</text>
</comment>
<dbReference type="EC" id="1.13.11.63" evidence="1"/>
<keyword evidence="1" id="KW-0812">Transmembrane</keyword>
<organism evidence="2 3">
    <name type="scientific">Winogradskyella flava</name>
    <dbReference type="NCBI Taxonomy" id="1884876"/>
    <lineage>
        <taxon>Bacteria</taxon>
        <taxon>Pseudomonadati</taxon>
        <taxon>Bacteroidota</taxon>
        <taxon>Flavobacteriia</taxon>
        <taxon>Flavobacteriales</taxon>
        <taxon>Flavobacteriaceae</taxon>
        <taxon>Winogradskyella</taxon>
    </lineage>
</organism>
<accession>A0A842IY69</accession>
<comment type="cofactor">
    <cofactor evidence="1">
        <name>Fe(2+)</name>
        <dbReference type="ChEBI" id="CHEBI:29033"/>
    </cofactor>
</comment>
<evidence type="ECO:0000256" key="1">
    <source>
        <dbReference type="HAMAP-Rule" id="MF_02093"/>
    </source>
</evidence>
<keyword evidence="1" id="KW-1133">Transmembrane helix</keyword>
<comment type="caution">
    <text evidence="2">The sequence shown here is derived from an EMBL/GenBank/DDBJ whole genome shotgun (WGS) entry which is preliminary data.</text>
</comment>
<keyword evidence="1 2" id="KW-0223">Dioxygenase</keyword>
<dbReference type="Proteomes" id="UP000533900">
    <property type="component" value="Unassembled WGS sequence"/>
</dbReference>
<dbReference type="GO" id="GO:0005506">
    <property type="term" value="F:iron ion binding"/>
    <property type="evidence" value="ECO:0007669"/>
    <property type="project" value="UniProtKB-UniRule"/>
</dbReference>
<proteinExistence type="inferred from homology"/>
<dbReference type="RefSeq" id="WP_185789932.1">
    <property type="nucleotide sequence ID" value="NZ_JACLCP010000004.1"/>
</dbReference>
<dbReference type="GO" id="GO:0010436">
    <property type="term" value="F:carotenoid dioxygenase activity"/>
    <property type="evidence" value="ECO:0007669"/>
    <property type="project" value="UniProtKB-UniRule"/>
</dbReference>
<feature type="transmembrane region" description="Helical" evidence="1">
    <location>
        <begin position="33"/>
        <end position="52"/>
    </location>
</feature>
<dbReference type="Pfam" id="PF15461">
    <property type="entry name" value="BCD"/>
    <property type="match status" value="1"/>
</dbReference>
<keyword evidence="1" id="KW-0479">Metal-binding</keyword>
<keyword evidence="1" id="KW-1003">Cell membrane</keyword>
<dbReference type="AlphaFoldDB" id="A0A842IY69"/>
<feature type="transmembrane region" description="Helical" evidence="1">
    <location>
        <begin position="239"/>
        <end position="256"/>
    </location>
</feature>
<protein>
    <recommendedName>
        <fullName evidence="1">Probable beta-carotene 15,15'-dioxygenase</fullName>
        <ecNumber evidence="1">1.13.11.63</ecNumber>
    </recommendedName>
</protein>
<keyword evidence="1" id="KW-0408">Iron</keyword>
<feature type="transmembrane region" description="Helical" evidence="1">
    <location>
        <begin position="111"/>
        <end position="130"/>
    </location>
</feature>
<comment type="caution">
    <text evidence="1">Lacks conserved residue(s) required for the propagation of feature annotation.</text>
</comment>
<feature type="transmembrane region" description="Helical" evidence="1">
    <location>
        <begin position="151"/>
        <end position="172"/>
    </location>
</feature>
<comment type="function">
    <text evidence="1">Catalyzes the cleavage of beta-carotene at its central double bond (15,15') to yield two molecules of all-trans-retinal.</text>
</comment>
<dbReference type="GO" id="GO:0005886">
    <property type="term" value="C:plasma membrane"/>
    <property type="evidence" value="ECO:0007669"/>
    <property type="project" value="UniProtKB-SubCell"/>
</dbReference>
<keyword evidence="3" id="KW-1185">Reference proteome</keyword>
<dbReference type="EMBL" id="JACLCP010000004">
    <property type="protein sequence ID" value="MBC2846227.1"/>
    <property type="molecule type" value="Genomic_DNA"/>
</dbReference>
<feature type="transmembrane region" description="Helical" evidence="1">
    <location>
        <begin position="64"/>
        <end position="91"/>
    </location>
</feature>
<dbReference type="GO" id="GO:0016121">
    <property type="term" value="P:carotene catabolic process"/>
    <property type="evidence" value="ECO:0007669"/>
    <property type="project" value="UniProtKB-UniRule"/>
</dbReference>
<feature type="transmembrane region" description="Helical" evidence="1">
    <location>
        <begin position="262"/>
        <end position="286"/>
    </location>
</feature>
<feature type="transmembrane region" description="Helical" evidence="1">
    <location>
        <begin position="184"/>
        <end position="209"/>
    </location>
</feature>
<gene>
    <name evidence="2" type="ORF">H7F21_14055</name>
</gene>
<reference evidence="2" key="1">
    <citation type="submission" date="2020-08" db="EMBL/GenBank/DDBJ databases">
        <title>Winogradskyella ouciana sp. nov., isolated from the hadal seawater of the Mariana Trench.</title>
        <authorList>
            <person name="He X."/>
        </authorList>
    </citation>
    <scope>NUCLEOTIDE SEQUENCE [LARGE SCALE GENOMIC DNA]</scope>
    <source>
        <strain evidence="2">KCTC 52348</strain>
    </source>
</reference>
<name>A0A842IY69_9FLAO</name>
<keyword evidence="1" id="KW-0472">Membrane</keyword>
<keyword evidence="1" id="KW-0560">Oxidoreductase</keyword>
<dbReference type="NCBIfam" id="TIGR03753">
    <property type="entry name" value="blh_monoox"/>
    <property type="match status" value="1"/>
</dbReference>
<comment type="subcellular location">
    <subcellularLocation>
        <location evidence="1">Cell membrane</location>
        <topology evidence="1">Multi-pass membrane protein</topology>
    </subcellularLocation>
</comment>
<dbReference type="InterPro" id="IPR022270">
    <property type="entry name" value="Blh_diox"/>
</dbReference>
<comment type="catalytic activity">
    <reaction evidence="1">
        <text>all-trans-beta-carotene + O2 = 2 all-trans-retinal</text>
        <dbReference type="Rhea" id="RHEA:32887"/>
        <dbReference type="ChEBI" id="CHEBI:15379"/>
        <dbReference type="ChEBI" id="CHEBI:17579"/>
        <dbReference type="ChEBI" id="CHEBI:17898"/>
        <dbReference type="EC" id="1.13.11.63"/>
    </reaction>
</comment>
<evidence type="ECO:0000313" key="2">
    <source>
        <dbReference type="EMBL" id="MBC2846227.1"/>
    </source>
</evidence>